<feature type="domain" description="EF-hand" evidence="10">
    <location>
        <begin position="320"/>
        <end position="355"/>
    </location>
</feature>
<dbReference type="InterPro" id="IPR018247">
    <property type="entry name" value="EF_Hand_1_Ca_BS"/>
</dbReference>
<dbReference type="GO" id="GO:0005743">
    <property type="term" value="C:mitochondrial inner membrane"/>
    <property type="evidence" value="ECO:0007669"/>
    <property type="project" value="UniProtKB-SubCell"/>
</dbReference>
<dbReference type="OrthoDB" id="276989at2759"/>
<protein>
    <submittedName>
        <fullName evidence="11">Protein mitoferrin-like 1, chloroplastic</fullName>
    </submittedName>
</protein>
<evidence type="ECO:0000256" key="2">
    <source>
        <dbReference type="ARBA" id="ARBA00006375"/>
    </source>
</evidence>
<evidence type="ECO:0000313" key="11">
    <source>
        <dbReference type="EMBL" id="PKA56214.1"/>
    </source>
</evidence>
<sequence>MDAISDPVDSFLNDQFDAVRVAFSPIASGIRSAVKDLSSCLFESGNKLKRIQFRKKPLDSGNSAVTAAGEKRCSKMASGRGFKIEQPGSAEEREVSCTNCLRFAFAWSDLRDKFIFKSVKRSFQNSRSSSSSKLGSKSDVEFLSTENTKAEVFRLEQNLRIALESFIRSLQKFDDGGPENRGKRCEPLIESKPLRTHCNFLRIAREIMKSGKADFDALLSNFRFARVGLLSGLVREHSSVKDDGEVCCPVESKEDARSGLVLPNIHNILIGVPLSNVEWLKSTFSTVSIGELVELVPLARSSKVHPDKKKLFSVQDFYRYAEAEGRRFFEELDRDKDGQVTLEDLEIAMGKRRLPKRYAREFFRRTRKHLFSKSIGWKQFLCLMEQREPTILRAYTTLCLSKSGTLQRGQILTSLRSAGLPANVDNAVAMMRYLNANKGESISYGHFRNFMLLLPPERLQDDPRNIWFEAATVFPVSPPVEFASENVLKSALAGGLACAISTSLMHPLDTMKARKLILTPPSYKGALNLLTMWKIVATRVQASSLSFPEVLSNLPQIGLQGLYQGSIPAILGHHGLRTGIFEASKLLLINVAPTLPDIQVQSVASFCSTFLGTAVRIPCEVLKQRLQAGIFNNAGQAIVGTLHQDGIKGLFRGTGATLCREIPFYVAGMSLYAEAKKTSQNLLRRDLEPWETIVVGALSGGLAAVMTTPFDVMKTRMMTAPQGIPVSLQATAFDILRQEGPLGLFKGAVPRFFWIAPLGAMNFAGYELARKAMDRTEL</sequence>
<dbReference type="SUPFAM" id="SSF47473">
    <property type="entry name" value="EF-hand"/>
    <property type="match status" value="1"/>
</dbReference>
<dbReference type="STRING" id="1088818.A0A2I0AKZ6"/>
<dbReference type="InterPro" id="IPR023395">
    <property type="entry name" value="MCP_dom_sf"/>
</dbReference>
<evidence type="ECO:0000256" key="4">
    <source>
        <dbReference type="ARBA" id="ARBA00022692"/>
    </source>
</evidence>
<dbReference type="Gene3D" id="1.50.40.10">
    <property type="entry name" value="Mitochondrial carrier domain"/>
    <property type="match status" value="1"/>
</dbReference>
<dbReference type="Gene3D" id="1.10.238.10">
    <property type="entry name" value="EF-hand"/>
    <property type="match status" value="1"/>
</dbReference>
<keyword evidence="3" id="KW-0813">Transport</keyword>
<comment type="subcellular location">
    <subcellularLocation>
        <location evidence="1">Mitochondrion inner membrane</location>
        <topology evidence="1">Multi-pass membrane protein</topology>
    </subcellularLocation>
</comment>
<dbReference type="GO" id="GO:0005509">
    <property type="term" value="F:calcium ion binding"/>
    <property type="evidence" value="ECO:0007669"/>
    <property type="project" value="InterPro"/>
</dbReference>
<evidence type="ECO:0000256" key="5">
    <source>
        <dbReference type="ARBA" id="ARBA00022737"/>
    </source>
</evidence>
<reference evidence="11 12" key="1">
    <citation type="journal article" date="2017" name="Nature">
        <title>The Apostasia genome and the evolution of orchids.</title>
        <authorList>
            <person name="Zhang G.Q."/>
            <person name="Liu K.W."/>
            <person name="Li Z."/>
            <person name="Lohaus R."/>
            <person name="Hsiao Y.Y."/>
            <person name="Niu S.C."/>
            <person name="Wang J.Y."/>
            <person name="Lin Y.C."/>
            <person name="Xu Q."/>
            <person name="Chen L.J."/>
            <person name="Yoshida K."/>
            <person name="Fujiwara S."/>
            <person name="Wang Z.W."/>
            <person name="Zhang Y.Q."/>
            <person name="Mitsuda N."/>
            <person name="Wang M."/>
            <person name="Liu G.H."/>
            <person name="Pecoraro L."/>
            <person name="Huang H.X."/>
            <person name="Xiao X.J."/>
            <person name="Lin M."/>
            <person name="Wu X.Y."/>
            <person name="Wu W.L."/>
            <person name="Chen Y.Y."/>
            <person name="Chang S.B."/>
            <person name="Sakamoto S."/>
            <person name="Ohme-Takagi M."/>
            <person name="Yagi M."/>
            <person name="Zeng S.J."/>
            <person name="Shen C.Y."/>
            <person name="Yeh C.M."/>
            <person name="Luo Y.B."/>
            <person name="Tsai W.C."/>
            <person name="Van de Peer Y."/>
            <person name="Liu Z.J."/>
        </authorList>
    </citation>
    <scope>NUCLEOTIDE SEQUENCE [LARGE SCALE GENOMIC DNA]</scope>
    <source>
        <strain evidence="12">cv. Shenzhen</strain>
        <tissue evidence="11">Stem</tissue>
    </source>
</reference>
<evidence type="ECO:0000256" key="8">
    <source>
        <dbReference type="ARBA" id="ARBA00023136"/>
    </source>
</evidence>
<feature type="repeat" description="Solcar" evidence="9">
    <location>
        <begin position="596"/>
        <end position="678"/>
    </location>
</feature>
<dbReference type="AlphaFoldDB" id="A0A2I0AKZ6"/>
<comment type="similarity">
    <text evidence="2">Belongs to the mitochondrial carrier (TC 2.A.29) family.</text>
</comment>
<dbReference type="PROSITE" id="PS50920">
    <property type="entry name" value="SOLCAR"/>
    <property type="match status" value="3"/>
</dbReference>
<accession>A0A2I0AKZ6</accession>
<keyword evidence="12" id="KW-1185">Reference proteome</keyword>
<evidence type="ECO:0000256" key="1">
    <source>
        <dbReference type="ARBA" id="ARBA00004448"/>
    </source>
</evidence>
<feature type="repeat" description="Solcar" evidence="9">
    <location>
        <begin position="485"/>
        <end position="595"/>
    </location>
</feature>
<feature type="repeat" description="Solcar" evidence="9">
    <location>
        <begin position="687"/>
        <end position="772"/>
    </location>
</feature>
<dbReference type="EMBL" id="KZ451974">
    <property type="protein sequence ID" value="PKA56214.1"/>
    <property type="molecule type" value="Genomic_DNA"/>
</dbReference>
<proteinExistence type="inferred from homology"/>
<keyword evidence="6" id="KW-0106">Calcium</keyword>
<dbReference type="Proteomes" id="UP000236161">
    <property type="component" value="Unassembled WGS sequence"/>
</dbReference>
<dbReference type="InterPro" id="IPR002048">
    <property type="entry name" value="EF_hand_dom"/>
</dbReference>
<organism evidence="11 12">
    <name type="scientific">Apostasia shenzhenica</name>
    <dbReference type="NCBI Taxonomy" id="1088818"/>
    <lineage>
        <taxon>Eukaryota</taxon>
        <taxon>Viridiplantae</taxon>
        <taxon>Streptophyta</taxon>
        <taxon>Embryophyta</taxon>
        <taxon>Tracheophyta</taxon>
        <taxon>Spermatophyta</taxon>
        <taxon>Magnoliopsida</taxon>
        <taxon>Liliopsida</taxon>
        <taxon>Asparagales</taxon>
        <taxon>Orchidaceae</taxon>
        <taxon>Apostasioideae</taxon>
        <taxon>Apostasia</taxon>
    </lineage>
</organism>
<evidence type="ECO:0000256" key="3">
    <source>
        <dbReference type="ARBA" id="ARBA00022448"/>
    </source>
</evidence>
<name>A0A2I0AKZ6_9ASPA</name>
<dbReference type="InterPro" id="IPR011992">
    <property type="entry name" value="EF-hand-dom_pair"/>
</dbReference>
<dbReference type="FunFam" id="1.50.40.10:FF:000041">
    <property type="entry name" value="Mitochondrial substrate carrier family protein"/>
    <property type="match status" value="1"/>
</dbReference>
<evidence type="ECO:0000256" key="7">
    <source>
        <dbReference type="ARBA" id="ARBA00022989"/>
    </source>
</evidence>
<dbReference type="InterPro" id="IPR018108">
    <property type="entry name" value="MCP_transmembrane"/>
</dbReference>
<keyword evidence="4 9" id="KW-0812">Transmembrane</keyword>
<dbReference type="PROSITE" id="PS50222">
    <property type="entry name" value="EF_HAND_2"/>
    <property type="match status" value="1"/>
</dbReference>
<keyword evidence="5" id="KW-0677">Repeat</keyword>
<dbReference type="SUPFAM" id="SSF103506">
    <property type="entry name" value="Mitochondrial carrier"/>
    <property type="match status" value="1"/>
</dbReference>
<evidence type="ECO:0000256" key="6">
    <source>
        <dbReference type="ARBA" id="ARBA00022837"/>
    </source>
</evidence>
<evidence type="ECO:0000259" key="10">
    <source>
        <dbReference type="PROSITE" id="PS50222"/>
    </source>
</evidence>
<dbReference type="Pfam" id="PF00153">
    <property type="entry name" value="Mito_carr"/>
    <property type="match status" value="3"/>
</dbReference>
<dbReference type="PANTHER" id="PTHR45667">
    <property type="entry name" value="S-ADENOSYLMETHIONINE MITOCHONDRIAL CARRIER PROTEIN"/>
    <property type="match status" value="1"/>
</dbReference>
<dbReference type="PROSITE" id="PS00018">
    <property type="entry name" value="EF_HAND_1"/>
    <property type="match status" value="1"/>
</dbReference>
<evidence type="ECO:0000313" key="12">
    <source>
        <dbReference type="Proteomes" id="UP000236161"/>
    </source>
</evidence>
<gene>
    <name evidence="11" type="primary">MFL1</name>
    <name evidence="11" type="ORF">AXF42_Ash011143</name>
</gene>
<keyword evidence="7" id="KW-1133">Transmembrane helix</keyword>
<evidence type="ECO:0000256" key="9">
    <source>
        <dbReference type="PROSITE-ProRule" id="PRU00282"/>
    </source>
</evidence>
<keyword evidence="8 9" id="KW-0472">Membrane</keyword>